<sequence>MSKADDLDVLAPSVEANWRDAFVVELRLQGAGGPTIADALLEVEAHCSESGQSAMDAFGPAVDYAKALQLPDESRWTGRQLARTWVQLLLVVGGAWFILEGGMAMVLGEEAQINLASLVSALASVVAMVLVFVFGDRLLRFVMDHMVLAAVGFAVVIAALVAVGLPFDGVVVGSAPAAWVLGAGITSLVAFAAYSIMLRRSGKSLDDPLVPPNVSSAPGRSS</sequence>
<dbReference type="AlphaFoldDB" id="A0A3M0G316"/>
<keyword evidence="1" id="KW-0812">Transmembrane</keyword>
<dbReference type="OrthoDB" id="5192631at2"/>
<protein>
    <recommendedName>
        <fullName evidence="4">DUF1129 family protein</fullName>
    </recommendedName>
</protein>
<name>A0A3M0G316_9ACTN</name>
<keyword evidence="3" id="KW-1185">Reference proteome</keyword>
<feature type="transmembrane region" description="Helical" evidence="1">
    <location>
        <begin position="113"/>
        <end position="134"/>
    </location>
</feature>
<dbReference type="Proteomes" id="UP000275256">
    <property type="component" value="Unassembled WGS sequence"/>
</dbReference>
<reference evidence="2 3" key="1">
    <citation type="submission" date="2018-10" db="EMBL/GenBank/DDBJ databases">
        <title>Tessaracoccus antarcticuss sp. nov., isolated from sediment.</title>
        <authorList>
            <person name="Zhou L.Y."/>
            <person name="Du Z.J."/>
        </authorList>
    </citation>
    <scope>NUCLEOTIDE SEQUENCE [LARGE SCALE GENOMIC DNA]</scope>
    <source>
        <strain evidence="2 3">JDX10</strain>
    </source>
</reference>
<evidence type="ECO:0000313" key="2">
    <source>
        <dbReference type="EMBL" id="RMB58938.1"/>
    </source>
</evidence>
<proteinExistence type="predicted"/>
<keyword evidence="1" id="KW-0472">Membrane</keyword>
<gene>
    <name evidence="2" type="ORF">EAX62_12595</name>
</gene>
<evidence type="ECO:0000256" key="1">
    <source>
        <dbReference type="SAM" id="Phobius"/>
    </source>
</evidence>
<dbReference type="EMBL" id="REFW01000003">
    <property type="protein sequence ID" value="RMB58938.1"/>
    <property type="molecule type" value="Genomic_DNA"/>
</dbReference>
<evidence type="ECO:0008006" key="4">
    <source>
        <dbReference type="Google" id="ProtNLM"/>
    </source>
</evidence>
<keyword evidence="1" id="KW-1133">Transmembrane helix</keyword>
<feature type="transmembrane region" description="Helical" evidence="1">
    <location>
        <begin position="85"/>
        <end position="107"/>
    </location>
</feature>
<organism evidence="2 3">
    <name type="scientific">Tessaracoccus antarcticus</name>
    <dbReference type="NCBI Taxonomy" id="2479848"/>
    <lineage>
        <taxon>Bacteria</taxon>
        <taxon>Bacillati</taxon>
        <taxon>Actinomycetota</taxon>
        <taxon>Actinomycetes</taxon>
        <taxon>Propionibacteriales</taxon>
        <taxon>Propionibacteriaceae</taxon>
        <taxon>Tessaracoccus</taxon>
    </lineage>
</organism>
<dbReference type="RefSeq" id="WP_121902056.1">
    <property type="nucleotide sequence ID" value="NZ_REFW01000003.1"/>
</dbReference>
<comment type="caution">
    <text evidence="2">The sequence shown here is derived from an EMBL/GenBank/DDBJ whole genome shotgun (WGS) entry which is preliminary data.</text>
</comment>
<feature type="transmembrane region" description="Helical" evidence="1">
    <location>
        <begin position="146"/>
        <end position="165"/>
    </location>
</feature>
<feature type="transmembrane region" description="Helical" evidence="1">
    <location>
        <begin position="177"/>
        <end position="197"/>
    </location>
</feature>
<accession>A0A3M0G316</accession>
<evidence type="ECO:0000313" key="3">
    <source>
        <dbReference type="Proteomes" id="UP000275256"/>
    </source>
</evidence>